<dbReference type="WBParaSite" id="Hba_16575">
    <property type="protein sequence ID" value="Hba_16575"/>
    <property type="gene ID" value="Hba_16575"/>
</dbReference>
<keyword evidence="1" id="KW-0472">Membrane</keyword>
<keyword evidence="1" id="KW-1133">Transmembrane helix</keyword>
<evidence type="ECO:0000313" key="2">
    <source>
        <dbReference type="Proteomes" id="UP000095283"/>
    </source>
</evidence>
<keyword evidence="2" id="KW-1185">Reference proteome</keyword>
<feature type="transmembrane region" description="Helical" evidence="1">
    <location>
        <begin position="21"/>
        <end position="42"/>
    </location>
</feature>
<dbReference type="AlphaFoldDB" id="A0A1I7XGD7"/>
<sequence length="105" mass="12063">MYPTVSSETSLTVSTQKSTPYIVYIGYLFPVVVMTLICCLMLQSSIYRHRKALTVNLCVMFFLIAYTLLGGFVFLHFEYNYAQFIKYNDTLTKKECIEKLLSGSV</sequence>
<feature type="transmembrane region" description="Helical" evidence="1">
    <location>
        <begin position="54"/>
        <end position="77"/>
    </location>
</feature>
<proteinExistence type="predicted"/>
<name>A0A1I7XGD7_HETBA</name>
<organism evidence="2 3">
    <name type="scientific">Heterorhabditis bacteriophora</name>
    <name type="common">Entomopathogenic nematode worm</name>
    <dbReference type="NCBI Taxonomy" id="37862"/>
    <lineage>
        <taxon>Eukaryota</taxon>
        <taxon>Metazoa</taxon>
        <taxon>Ecdysozoa</taxon>
        <taxon>Nematoda</taxon>
        <taxon>Chromadorea</taxon>
        <taxon>Rhabditida</taxon>
        <taxon>Rhabditina</taxon>
        <taxon>Rhabditomorpha</taxon>
        <taxon>Strongyloidea</taxon>
        <taxon>Heterorhabditidae</taxon>
        <taxon>Heterorhabditis</taxon>
    </lineage>
</organism>
<evidence type="ECO:0000313" key="3">
    <source>
        <dbReference type="WBParaSite" id="Hba_16575"/>
    </source>
</evidence>
<evidence type="ECO:0000256" key="1">
    <source>
        <dbReference type="SAM" id="Phobius"/>
    </source>
</evidence>
<accession>A0A1I7XGD7</accession>
<dbReference type="Proteomes" id="UP000095283">
    <property type="component" value="Unplaced"/>
</dbReference>
<protein>
    <submittedName>
        <fullName evidence="3">G_PROTEIN_RECEP_F1_2 domain-containing protein</fullName>
    </submittedName>
</protein>
<reference evidence="3" key="1">
    <citation type="submission" date="2016-11" db="UniProtKB">
        <authorList>
            <consortium name="WormBaseParasite"/>
        </authorList>
    </citation>
    <scope>IDENTIFICATION</scope>
</reference>
<keyword evidence="1" id="KW-0812">Transmembrane</keyword>